<dbReference type="RefSeq" id="WP_152212239.1">
    <property type="nucleotide sequence ID" value="NZ_WFLN01000005.1"/>
</dbReference>
<evidence type="ECO:0000313" key="1">
    <source>
        <dbReference type="EMBL" id="KAB8032064.1"/>
    </source>
</evidence>
<comment type="caution">
    <text evidence="1">The sequence shown here is derived from an EMBL/GenBank/DDBJ whole genome shotgun (WGS) entry which is preliminary data.</text>
</comment>
<accession>A0A833N640</accession>
<protein>
    <submittedName>
        <fullName evidence="1">Uncharacterized protein</fullName>
    </submittedName>
</protein>
<keyword evidence="2" id="KW-1185">Reference proteome</keyword>
<name>A0A833N640_9BACT</name>
<dbReference type="Proteomes" id="UP000442694">
    <property type="component" value="Unassembled WGS sequence"/>
</dbReference>
<organism evidence="1 2">
    <name type="scientific">Fluviispira multicolorata</name>
    <dbReference type="NCBI Taxonomy" id="2654512"/>
    <lineage>
        <taxon>Bacteria</taxon>
        <taxon>Pseudomonadati</taxon>
        <taxon>Bdellovibrionota</taxon>
        <taxon>Oligoflexia</taxon>
        <taxon>Silvanigrellales</taxon>
        <taxon>Silvanigrellaceae</taxon>
        <taxon>Fluviispira</taxon>
    </lineage>
</organism>
<dbReference type="EMBL" id="WFLN01000005">
    <property type="protein sequence ID" value="KAB8032064.1"/>
    <property type="molecule type" value="Genomic_DNA"/>
</dbReference>
<reference evidence="1 2" key="1">
    <citation type="submission" date="2019-10" db="EMBL/GenBank/DDBJ databases">
        <title>New genus of Silvanigrellaceae.</title>
        <authorList>
            <person name="Pitt A."/>
            <person name="Hahn M.W."/>
        </authorList>
    </citation>
    <scope>NUCLEOTIDE SEQUENCE [LARGE SCALE GENOMIC DNA]</scope>
    <source>
        <strain evidence="1 2">33A1-SZDP</strain>
    </source>
</reference>
<gene>
    <name evidence="1" type="ORF">GCL57_05295</name>
</gene>
<proteinExistence type="predicted"/>
<evidence type="ECO:0000313" key="2">
    <source>
        <dbReference type="Proteomes" id="UP000442694"/>
    </source>
</evidence>
<dbReference type="AlphaFoldDB" id="A0A833N640"/>
<sequence>MKASNCNIMKREILDMIKCLNSSDLRINDKGLYYALGAKASLFIELLNEDNGNSDDNSKFDEPIGFFH</sequence>